<reference evidence="12 13" key="1">
    <citation type="submission" date="2022-04" db="EMBL/GenBank/DDBJ databases">
        <title>Genome sequence of soybean root-associated Caulobacter segnis RL271.</title>
        <authorList>
            <person name="Longley R."/>
            <person name="Bonito G."/>
            <person name="Trigodet F."/>
            <person name="Crosson S."/>
            <person name="Fiebig A."/>
        </authorList>
    </citation>
    <scope>NUCLEOTIDE SEQUENCE [LARGE SCALE GENOMIC DNA]</scope>
    <source>
        <strain evidence="12 13">RL271</strain>
    </source>
</reference>
<evidence type="ECO:0000313" key="12">
    <source>
        <dbReference type="EMBL" id="USQ98426.1"/>
    </source>
</evidence>
<evidence type="ECO:0000256" key="3">
    <source>
        <dbReference type="ARBA" id="ARBA00022538"/>
    </source>
</evidence>
<keyword evidence="1 11" id="KW-0813">Transport</keyword>
<dbReference type="PANTHER" id="PTHR30042">
    <property type="entry name" value="POTASSIUM-TRANSPORTING ATPASE C CHAIN"/>
    <property type="match status" value="1"/>
</dbReference>
<evidence type="ECO:0000256" key="6">
    <source>
        <dbReference type="ARBA" id="ARBA00022840"/>
    </source>
</evidence>
<comment type="subcellular location">
    <subcellularLocation>
        <location evidence="11">Cell membrane</location>
        <topology evidence="11">Single-pass membrane protein</topology>
    </subcellularLocation>
</comment>
<comment type="function">
    <text evidence="11">Part of the high-affinity ATP-driven potassium transport (or Kdp) system, which catalyzes the hydrolysis of ATP coupled with the electrogenic transport of potassium into the cytoplasm. This subunit acts as a catalytic chaperone that increases the ATP-binding affinity of the ATP-hydrolyzing subunit KdpB by the formation of a transient KdpB/KdpC/ATP ternary complex.</text>
</comment>
<comment type="subunit">
    <text evidence="11">The system is composed of three essential subunits: KdpA, KdpB and KdpC.</text>
</comment>
<dbReference type="InterPro" id="IPR003820">
    <property type="entry name" value="KdpC"/>
</dbReference>
<evidence type="ECO:0000256" key="7">
    <source>
        <dbReference type="ARBA" id="ARBA00022958"/>
    </source>
</evidence>
<evidence type="ECO:0000256" key="11">
    <source>
        <dbReference type="HAMAP-Rule" id="MF_00276"/>
    </source>
</evidence>
<keyword evidence="2 11" id="KW-1003">Cell membrane</keyword>
<comment type="similarity">
    <text evidence="11">Belongs to the KdpC family.</text>
</comment>
<keyword evidence="4 11" id="KW-0812">Transmembrane</keyword>
<dbReference type="NCBIfam" id="TIGR00681">
    <property type="entry name" value="kdpC"/>
    <property type="match status" value="1"/>
</dbReference>
<organism evidence="12 13">
    <name type="scientific">Caulobacter segnis</name>
    <dbReference type="NCBI Taxonomy" id="88688"/>
    <lineage>
        <taxon>Bacteria</taxon>
        <taxon>Pseudomonadati</taxon>
        <taxon>Pseudomonadota</taxon>
        <taxon>Alphaproteobacteria</taxon>
        <taxon>Caulobacterales</taxon>
        <taxon>Caulobacteraceae</taxon>
        <taxon>Caulobacter</taxon>
    </lineage>
</organism>
<dbReference type="EMBL" id="CP096040">
    <property type="protein sequence ID" value="USQ98426.1"/>
    <property type="molecule type" value="Genomic_DNA"/>
</dbReference>
<keyword evidence="5 11" id="KW-0547">Nucleotide-binding</keyword>
<keyword evidence="3 11" id="KW-0633">Potassium transport</keyword>
<keyword evidence="6 11" id="KW-0067">ATP-binding</keyword>
<evidence type="ECO:0000256" key="4">
    <source>
        <dbReference type="ARBA" id="ARBA00022692"/>
    </source>
</evidence>
<dbReference type="PIRSF" id="PIRSF001296">
    <property type="entry name" value="K_ATPase_KdpC"/>
    <property type="match status" value="1"/>
</dbReference>
<keyword evidence="10 11" id="KW-0472">Membrane</keyword>
<dbReference type="NCBIfam" id="NF001454">
    <property type="entry name" value="PRK00315.1"/>
    <property type="match status" value="1"/>
</dbReference>
<name>A0ABY5A0T2_9CAUL</name>
<evidence type="ECO:0000256" key="9">
    <source>
        <dbReference type="ARBA" id="ARBA00023065"/>
    </source>
</evidence>
<sequence>MLSHLRPALVSMGLFTALLGVAYPLAVTGVAQAAFPVQANGSLVRDAGGKVVGSALIGQTFAKSEYFHGRPSAAGNGYDASASSGSNMGPLNDKLIAREKTDAAALRAENPGAVIPADAVTSSASGLDPDISPANARFQAPRVARERGVPVGQVTALVDAQVQQPLLGFIGQPRVNVLTLNRALDARFPKGG</sequence>
<keyword evidence="8 11" id="KW-1133">Transmembrane helix</keyword>
<keyword evidence="9 11" id="KW-0406">Ion transport</keyword>
<dbReference type="Pfam" id="PF02669">
    <property type="entry name" value="KdpC"/>
    <property type="match status" value="1"/>
</dbReference>
<evidence type="ECO:0000256" key="2">
    <source>
        <dbReference type="ARBA" id="ARBA00022475"/>
    </source>
</evidence>
<evidence type="ECO:0000256" key="10">
    <source>
        <dbReference type="ARBA" id="ARBA00023136"/>
    </source>
</evidence>
<accession>A0ABY5A0T2</accession>
<evidence type="ECO:0000313" key="13">
    <source>
        <dbReference type="Proteomes" id="UP001057520"/>
    </source>
</evidence>
<dbReference type="PANTHER" id="PTHR30042:SF2">
    <property type="entry name" value="POTASSIUM-TRANSPORTING ATPASE KDPC SUBUNIT"/>
    <property type="match status" value="1"/>
</dbReference>
<gene>
    <name evidence="11 12" type="primary">kdpC</name>
    <name evidence="12" type="ORF">MZV50_13135</name>
</gene>
<evidence type="ECO:0000256" key="5">
    <source>
        <dbReference type="ARBA" id="ARBA00022741"/>
    </source>
</evidence>
<keyword evidence="7 11" id="KW-0630">Potassium</keyword>
<dbReference type="Proteomes" id="UP001057520">
    <property type="component" value="Chromosome"/>
</dbReference>
<evidence type="ECO:0000256" key="1">
    <source>
        <dbReference type="ARBA" id="ARBA00022448"/>
    </source>
</evidence>
<protein>
    <recommendedName>
        <fullName evidence="11">Potassium-transporting ATPase KdpC subunit</fullName>
    </recommendedName>
    <alternativeName>
        <fullName evidence="11">ATP phosphohydrolase [potassium-transporting] C chain</fullName>
    </alternativeName>
    <alternativeName>
        <fullName evidence="11">Potassium-binding and translocating subunit C</fullName>
    </alternativeName>
    <alternativeName>
        <fullName evidence="11">Potassium-translocating ATPase C chain</fullName>
    </alternativeName>
</protein>
<proteinExistence type="inferred from homology"/>
<evidence type="ECO:0000256" key="8">
    <source>
        <dbReference type="ARBA" id="ARBA00022989"/>
    </source>
</evidence>
<keyword evidence="13" id="KW-1185">Reference proteome</keyword>
<dbReference type="HAMAP" id="MF_00276">
    <property type="entry name" value="KdpC"/>
    <property type="match status" value="1"/>
</dbReference>